<protein>
    <submittedName>
        <fullName evidence="1">Uncharacterized protein</fullName>
    </submittedName>
</protein>
<dbReference type="Proteomes" id="UP001215598">
    <property type="component" value="Unassembled WGS sequence"/>
</dbReference>
<proteinExistence type="predicted"/>
<sequence length="237" mass="26297">MQNPSSGVLPALDACCPDIVVARRHIRDVITRRCCPRLPSESPSLTRLASFLLSWTFCNNLSSAISCTKYPIPGCHDDPEGKRQDAIRAKINAGYPFDSFAAERSKNFVNRHIDGHDYMWALSEPIHNAGEVIFIQGFAFRWSHARAAPALPVRYACLARPVSLRFACTALDALALLSAPAIVWSLDALWHSTPWRLLWALRASTAGRSWTLAIVGASHLPLSVICVPAQRWGRLWL</sequence>
<dbReference type="AlphaFoldDB" id="A0AAD7HUM6"/>
<evidence type="ECO:0000313" key="2">
    <source>
        <dbReference type="Proteomes" id="UP001215598"/>
    </source>
</evidence>
<accession>A0AAD7HUM6</accession>
<organism evidence="1 2">
    <name type="scientific">Mycena metata</name>
    <dbReference type="NCBI Taxonomy" id="1033252"/>
    <lineage>
        <taxon>Eukaryota</taxon>
        <taxon>Fungi</taxon>
        <taxon>Dikarya</taxon>
        <taxon>Basidiomycota</taxon>
        <taxon>Agaricomycotina</taxon>
        <taxon>Agaricomycetes</taxon>
        <taxon>Agaricomycetidae</taxon>
        <taxon>Agaricales</taxon>
        <taxon>Marasmiineae</taxon>
        <taxon>Mycenaceae</taxon>
        <taxon>Mycena</taxon>
    </lineage>
</organism>
<evidence type="ECO:0000313" key="1">
    <source>
        <dbReference type="EMBL" id="KAJ7728754.1"/>
    </source>
</evidence>
<reference evidence="1" key="1">
    <citation type="submission" date="2023-03" db="EMBL/GenBank/DDBJ databases">
        <title>Massive genome expansion in bonnet fungi (Mycena s.s.) driven by repeated elements and novel gene families across ecological guilds.</title>
        <authorList>
            <consortium name="Lawrence Berkeley National Laboratory"/>
            <person name="Harder C.B."/>
            <person name="Miyauchi S."/>
            <person name="Viragh M."/>
            <person name="Kuo A."/>
            <person name="Thoen E."/>
            <person name="Andreopoulos B."/>
            <person name="Lu D."/>
            <person name="Skrede I."/>
            <person name="Drula E."/>
            <person name="Henrissat B."/>
            <person name="Morin E."/>
            <person name="Kohler A."/>
            <person name="Barry K."/>
            <person name="LaButti K."/>
            <person name="Morin E."/>
            <person name="Salamov A."/>
            <person name="Lipzen A."/>
            <person name="Mereny Z."/>
            <person name="Hegedus B."/>
            <person name="Baldrian P."/>
            <person name="Stursova M."/>
            <person name="Weitz H."/>
            <person name="Taylor A."/>
            <person name="Grigoriev I.V."/>
            <person name="Nagy L.G."/>
            <person name="Martin F."/>
            <person name="Kauserud H."/>
        </authorList>
    </citation>
    <scope>NUCLEOTIDE SEQUENCE</scope>
    <source>
        <strain evidence="1">CBHHK182m</strain>
    </source>
</reference>
<dbReference type="EMBL" id="JARKIB010000170">
    <property type="protein sequence ID" value="KAJ7728754.1"/>
    <property type="molecule type" value="Genomic_DNA"/>
</dbReference>
<comment type="caution">
    <text evidence="1">The sequence shown here is derived from an EMBL/GenBank/DDBJ whole genome shotgun (WGS) entry which is preliminary data.</text>
</comment>
<name>A0AAD7HUM6_9AGAR</name>
<gene>
    <name evidence="1" type="ORF">B0H16DRAFT_1777340</name>
</gene>
<keyword evidence="2" id="KW-1185">Reference proteome</keyword>